<feature type="compositionally biased region" description="Basic and acidic residues" evidence="4">
    <location>
        <begin position="76"/>
        <end position="87"/>
    </location>
</feature>
<dbReference type="Gene3D" id="2.60.120.40">
    <property type="match status" value="1"/>
</dbReference>
<keyword evidence="2" id="KW-0964">Secreted</keyword>
<evidence type="ECO:0000313" key="8">
    <source>
        <dbReference type="Proteomes" id="UP000887568"/>
    </source>
</evidence>
<proteinExistence type="predicted"/>
<dbReference type="Pfam" id="PF00386">
    <property type="entry name" value="C1q"/>
    <property type="match status" value="1"/>
</dbReference>
<comment type="subcellular location">
    <subcellularLocation>
        <location evidence="1">Secreted</location>
    </subcellularLocation>
</comment>
<dbReference type="Proteomes" id="UP000887568">
    <property type="component" value="Unplaced"/>
</dbReference>
<feature type="domain" description="C1q" evidence="6">
    <location>
        <begin position="91"/>
        <end position="225"/>
    </location>
</feature>
<dbReference type="OrthoDB" id="6343173at2759"/>
<dbReference type="Pfam" id="PF01391">
    <property type="entry name" value="Collagen"/>
    <property type="match status" value="1"/>
</dbReference>
<evidence type="ECO:0000259" key="6">
    <source>
        <dbReference type="PROSITE" id="PS50871"/>
    </source>
</evidence>
<organism evidence="7 8">
    <name type="scientific">Patiria miniata</name>
    <name type="common">Bat star</name>
    <name type="synonym">Asterina miniata</name>
    <dbReference type="NCBI Taxonomy" id="46514"/>
    <lineage>
        <taxon>Eukaryota</taxon>
        <taxon>Metazoa</taxon>
        <taxon>Echinodermata</taxon>
        <taxon>Eleutherozoa</taxon>
        <taxon>Asterozoa</taxon>
        <taxon>Asteroidea</taxon>
        <taxon>Valvatacea</taxon>
        <taxon>Valvatida</taxon>
        <taxon>Asterinidae</taxon>
        <taxon>Patiria</taxon>
    </lineage>
</organism>
<keyword evidence="8" id="KW-1185">Reference proteome</keyword>
<feature type="region of interest" description="Disordered" evidence="4">
    <location>
        <begin position="61"/>
        <end position="89"/>
    </location>
</feature>
<dbReference type="OMA" id="ETSHCCT"/>
<dbReference type="InterPro" id="IPR001073">
    <property type="entry name" value="C1q_dom"/>
</dbReference>
<evidence type="ECO:0000256" key="1">
    <source>
        <dbReference type="ARBA" id="ARBA00004613"/>
    </source>
</evidence>
<dbReference type="PANTHER" id="PTHR15427">
    <property type="entry name" value="EMILIN ELASTIN MICROFIBRIL INTERFACE-LOCATED PROTEIN ELASTIN MICROFIBRIL INTERFACER"/>
    <property type="match status" value="1"/>
</dbReference>
<evidence type="ECO:0000256" key="5">
    <source>
        <dbReference type="SAM" id="SignalP"/>
    </source>
</evidence>
<feature type="chain" id="PRO_5037457147" description="C1q domain-containing protein" evidence="5">
    <location>
        <begin position="19"/>
        <end position="225"/>
    </location>
</feature>
<dbReference type="GeneID" id="119744388"/>
<accession>A0A914BJY1</accession>
<dbReference type="SMART" id="SM00110">
    <property type="entry name" value="C1Q"/>
    <property type="match status" value="1"/>
</dbReference>
<evidence type="ECO:0000256" key="4">
    <source>
        <dbReference type="SAM" id="MobiDB-lite"/>
    </source>
</evidence>
<dbReference type="SUPFAM" id="SSF49842">
    <property type="entry name" value="TNF-like"/>
    <property type="match status" value="1"/>
</dbReference>
<dbReference type="InterPro" id="IPR050392">
    <property type="entry name" value="Collagen/C1q_domain"/>
</dbReference>
<sequence>MKFCVATVLSIALLLGNSVNLRASVTGPAPSDGDGPASQVCPMCCQGPAAIPGMPGLPGPFGQPGPKGEVGVTGPKGDEGKKGEPGETSHCCTQQIAFNAVRTSDSDTSTSGDTRMPFQETKTLLPGTSFDLQIGTFTCNVSGTYVFMFAACKHPSSSSLSVYLRKNGDWIANGYSNDSSHYELVSGSAVLVLRRGDTVYLTYRGRAHSNSNHDITFSGFLLYPE</sequence>
<evidence type="ECO:0000313" key="7">
    <source>
        <dbReference type="EnsemblMetazoa" id="XP_038076225.1"/>
    </source>
</evidence>
<reference evidence="7" key="1">
    <citation type="submission" date="2022-11" db="UniProtKB">
        <authorList>
            <consortium name="EnsemblMetazoa"/>
        </authorList>
    </citation>
    <scope>IDENTIFICATION</scope>
</reference>
<dbReference type="PANTHER" id="PTHR15427:SF33">
    <property type="entry name" value="COLLAGEN IV NC1 DOMAIN-CONTAINING PROTEIN"/>
    <property type="match status" value="1"/>
</dbReference>
<dbReference type="InterPro" id="IPR008983">
    <property type="entry name" value="Tumour_necrosis_fac-like_dom"/>
</dbReference>
<evidence type="ECO:0000256" key="2">
    <source>
        <dbReference type="ARBA" id="ARBA00022525"/>
    </source>
</evidence>
<keyword evidence="3 5" id="KW-0732">Signal</keyword>
<dbReference type="AlphaFoldDB" id="A0A914BJY1"/>
<name>A0A914BJY1_PATMI</name>
<dbReference type="InterPro" id="IPR008160">
    <property type="entry name" value="Collagen"/>
</dbReference>
<dbReference type="RefSeq" id="XP_038076225.1">
    <property type="nucleotide sequence ID" value="XM_038220297.1"/>
</dbReference>
<dbReference type="EnsemblMetazoa" id="XM_038220297.1">
    <property type="protein sequence ID" value="XP_038076225.1"/>
    <property type="gene ID" value="LOC119744388"/>
</dbReference>
<dbReference type="PROSITE" id="PS50871">
    <property type="entry name" value="C1Q"/>
    <property type="match status" value="1"/>
</dbReference>
<dbReference type="PRINTS" id="PR00007">
    <property type="entry name" value="COMPLEMNTC1Q"/>
</dbReference>
<protein>
    <recommendedName>
        <fullName evidence="6">C1q domain-containing protein</fullName>
    </recommendedName>
</protein>
<feature type="signal peptide" evidence="5">
    <location>
        <begin position="1"/>
        <end position="18"/>
    </location>
</feature>
<dbReference type="GO" id="GO:0005581">
    <property type="term" value="C:collagen trimer"/>
    <property type="evidence" value="ECO:0007669"/>
    <property type="project" value="UniProtKB-KW"/>
</dbReference>
<evidence type="ECO:0000256" key="3">
    <source>
        <dbReference type="ARBA" id="ARBA00022729"/>
    </source>
</evidence>